<organism evidence="8 9">
    <name type="scientific">Flagellimonas alvinocaridis</name>
    <dbReference type="NCBI Taxonomy" id="2530200"/>
    <lineage>
        <taxon>Bacteria</taxon>
        <taxon>Pseudomonadati</taxon>
        <taxon>Bacteroidota</taxon>
        <taxon>Flavobacteriia</taxon>
        <taxon>Flavobacteriales</taxon>
        <taxon>Flavobacteriaceae</taxon>
        <taxon>Flagellimonas</taxon>
    </lineage>
</organism>
<dbReference type="CDD" id="cd16917">
    <property type="entry name" value="HATPase_UhpB-NarQ-NarX-like"/>
    <property type="match status" value="1"/>
</dbReference>
<dbReference type="GO" id="GO:0000160">
    <property type="term" value="P:phosphorelay signal transduction system"/>
    <property type="evidence" value="ECO:0007669"/>
    <property type="project" value="UniProtKB-KW"/>
</dbReference>
<dbReference type="InterPro" id="IPR011990">
    <property type="entry name" value="TPR-like_helical_dom_sf"/>
</dbReference>
<accession>A0A4S8RNR0</accession>
<dbReference type="InterPro" id="IPR036890">
    <property type="entry name" value="HATPase_C_sf"/>
</dbReference>
<evidence type="ECO:0000256" key="4">
    <source>
        <dbReference type="ARBA" id="ARBA00022777"/>
    </source>
</evidence>
<dbReference type="PROSITE" id="PS50109">
    <property type="entry name" value="HIS_KIN"/>
    <property type="match status" value="1"/>
</dbReference>
<dbReference type="Gene3D" id="3.30.565.10">
    <property type="entry name" value="Histidine kinase-like ATPase, C-terminal domain"/>
    <property type="match status" value="1"/>
</dbReference>
<dbReference type="PANTHER" id="PTHR24421:SF10">
    <property type="entry name" value="NITRATE_NITRITE SENSOR PROTEIN NARQ"/>
    <property type="match status" value="1"/>
</dbReference>
<dbReference type="SUPFAM" id="SSF48452">
    <property type="entry name" value="TPR-like"/>
    <property type="match status" value="2"/>
</dbReference>
<evidence type="ECO:0000259" key="7">
    <source>
        <dbReference type="PROSITE" id="PS50109"/>
    </source>
</evidence>
<protein>
    <recommendedName>
        <fullName evidence="2">histidine kinase</fullName>
        <ecNumber evidence="2">2.7.13.3</ecNumber>
    </recommendedName>
</protein>
<dbReference type="InterPro" id="IPR004358">
    <property type="entry name" value="Sig_transdc_His_kin-like_C"/>
</dbReference>
<dbReference type="InterPro" id="IPR050482">
    <property type="entry name" value="Sensor_HK_TwoCompSys"/>
</dbReference>
<dbReference type="SMART" id="SM00387">
    <property type="entry name" value="HATPase_c"/>
    <property type="match status" value="1"/>
</dbReference>
<dbReference type="EMBL" id="SNTZ01000003">
    <property type="protein sequence ID" value="THV59760.1"/>
    <property type="molecule type" value="Genomic_DNA"/>
</dbReference>
<evidence type="ECO:0000256" key="6">
    <source>
        <dbReference type="SAM" id="Phobius"/>
    </source>
</evidence>
<dbReference type="PANTHER" id="PTHR24421">
    <property type="entry name" value="NITRATE/NITRITE SENSOR PROTEIN NARX-RELATED"/>
    <property type="match status" value="1"/>
</dbReference>
<dbReference type="GO" id="GO:0004673">
    <property type="term" value="F:protein histidine kinase activity"/>
    <property type="evidence" value="ECO:0007669"/>
    <property type="project" value="UniProtKB-EC"/>
</dbReference>
<keyword evidence="6" id="KW-0472">Membrane</keyword>
<evidence type="ECO:0000313" key="9">
    <source>
        <dbReference type="Proteomes" id="UP000310406"/>
    </source>
</evidence>
<feature type="transmembrane region" description="Helical" evidence="6">
    <location>
        <begin position="436"/>
        <end position="455"/>
    </location>
</feature>
<keyword evidence="4 8" id="KW-0418">Kinase</keyword>
<keyword evidence="5" id="KW-0902">Two-component regulatory system</keyword>
<dbReference type="Gene3D" id="1.25.40.10">
    <property type="entry name" value="Tetratricopeptide repeat domain"/>
    <property type="match status" value="1"/>
</dbReference>
<keyword evidence="6" id="KW-1133">Transmembrane helix</keyword>
<reference evidence="8 9" key="1">
    <citation type="submission" date="2019-03" db="EMBL/GenBank/DDBJ databases">
        <title>Muricauda SCR12 sp.nov, a marine bacterium isolated from Pacific Ocean:the Okinawa trough.</title>
        <authorList>
            <person name="Liu L."/>
        </authorList>
    </citation>
    <scope>NUCLEOTIDE SEQUENCE [LARGE SCALE GENOMIC DNA]</scope>
    <source>
        <strain evidence="8 9">SCR12</strain>
    </source>
</reference>
<comment type="catalytic activity">
    <reaction evidence="1">
        <text>ATP + protein L-histidine = ADP + protein N-phospho-L-histidine.</text>
        <dbReference type="EC" id="2.7.13.3"/>
    </reaction>
</comment>
<keyword evidence="3" id="KW-0808">Transferase</keyword>
<dbReference type="SUPFAM" id="SSF55874">
    <property type="entry name" value="ATPase domain of HSP90 chaperone/DNA topoisomerase II/histidine kinase"/>
    <property type="match status" value="1"/>
</dbReference>
<evidence type="ECO:0000256" key="1">
    <source>
        <dbReference type="ARBA" id="ARBA00000085"/>
    </source>
</evidence>
<comment type="caution">
    <text evidence="8">The sequence shown here is derived from an EMBL/GenBank/DDBJ whole genome shotgun (WGS) entry which is preliminary data.</text>
</comment>
<dbReference type="InterPro" id="IPR003594">
    <property type="entry name" value="HATPase_dom"/>
</dbReference>
<dbReference type="InterPro" id="IPR005467">
    <property type="entry name" value="His_kinase_dom"/>
</dbReference>
<evidence type="ECO:0000256" key="2">
    <source>
        <dbReference type="ARBA" id="ARBA00012438"/>
    </source>
</evidence>
<dbReference type="EC" id="2.7.13.3" evidence="2"/>
<sequence length="710" mass="81590">MGYFCNKTYFVLKIKYLLPIMGLVLWSCSQKTPKNRSTVDQRSESIKQWIAFARDSAHLSLEERKQFLQNAQQVVSTLKNDTLTINHLSNISLAYMSLPDSLEFRKTNKQVLELAKKEKQYTALGNSHWDMADFFQSHGSLDSAFYHYQNALKTFENLPIDSTSNSMKGRMLYSMGRIQDSYKDYLGAETSVTSAIKYFSELKDERRLYFCYNLLGIIASGMDNSDKSLEYFQRANTYINQMESADRIKYTEQNQNNIAHEFLKKEDYRRAKIAFGDLLRSKDIFTRNPELYSMSLSSQAYAIYKDEKNLDSAKELLSRAIKINDSIEYTFDQPRAKQFYAEILADQGDTANALLYAKESRNMAKENYNNDRLLEVLRLLTKLDSNNAASYSDEYYDLNEAQKEEERTKRDKFARIRMETDEIIQENEVLTREKELWAAFALIFIGLGTAGLVIVNQQIRNNKLKNKQKQHESNQEIYNLLLSQQGKIEEGKQMEQKRISEELHDGVLGEMLGIRLILSGLNEKEDGDSVEKRAEFLERLRDVEEEIRTISHELNHAAYEKFHNFIVSLEGFFENLEQSSGIVCSFTYDNEVNWDGLLGDIKINAIRIVQEALKNCVTHAKCKTASVALDVQGNKLKIVIADDGVGFDTKRNRRGIGLRNIASRVKKLKGTLDIESSKGKGTTIVATIPCKYTETVPRKGDSDQRETINA</sequence>
<feature type="domain" description="Histidine kinase" evidence="7">
    <location>
        <begin position="607"/>
        <end position="692"/>
    </location>
</feature>
<proteinExistence type="predicted"/>
<dbReference type="PRINTS" id="PR00344">
    <property type="entry name" value="BCTRLSENSOR"/>
</dbReference>
<dbReference type="Proteomes" id="UP000310406">
    <property type="component" value="Unassembled WGS sequence"/>
</dbReference>
<keyword evidence="9" id="KW-1185">Reference proteome</keyword>
<evidence type="ECO:0000256" key="3">
    <source>
        <dbReference type="ARBA" id="ARBA00022679"/>
    </source>
</evidence>
<dbReference type="AlphaFoldDB" id="A0A4S8RNR0"/>
<evidence type="ECO:0000313" key="8">
    <source>
        <dbReference type="EMBL" id="THV59760.1"/>
    </source>
</evidence>
<evidence type="ECO:0000256" key="5">
    <source>
        <dbReference type="ARBA" id="ARBA00023012"/>
    </source>
</evidence>
<name>A0A4S8RNR0_9FLAO</name>
<dbReference type="Pfam" id="PF02518">
    <property type="entry name" value="HATPase_c"/>
    <property type="match status" value="1"/>
</dbReference>
<keyword evidence="6" id="KW-0812">Transmembrane</keyword>
<gene>
    <name evidence="8" type="ORF">EZV76_09365</name>
</gene>